<evidence type="ECO:0000256" key="5">
    <source>
        <dbReference type="PIRSR" id="PIRSR000018-51"/>
    </source>
</evidence>
<evidence type="ECO:0000256" key="4">
    <source>
        <dbReference type="PIRSR" id="PIRSR000018-50"/>
    </source>
</evidence>
<dbReference type="PROSITE" id="PS51007">
    <property type="entry name" value="CYTC"/>
    <property type="match status" value="3"/>
</dbReference>
<sequence>MKRIIQYGLLALFAACVVAVGVLYWIGTRDDAAPNPAVVQAGAGGAAAGQQLVEQGRYLARLGNCMGCHTVPGGQAYAGGTPIPTPFGTLYGPNITPDPQAGIGGWNADDFWQALHNGKSKDGSLLYPAFPYTEYTRVSRADSDALFAFLRTVTPSSQPSRAHELKFPYDQRGLLAFWRALYFEPGVLPTNESQSAQWNRGRYLVEGLGHCAACHAPRNSLGATRAADGLTGGMIVGLDWYAPALTADPVRGLGKWTAHDIAALLRTGVAQHSTASGPMAEVVLGSSQYLSEADALAMGTYLKSLPPTQGSPDASSSNSPSGGAATQPSNAVMDRGGKLYAQHCAQCHQDQGQGSGLAWPPLAGNPTVTAPSPINAIRLVLDGAYAPATAANPRPHGMPPFGQVLGDNDIAALVSFIRFSWDNRASAVTAFEVKRVRDASR</sequence>
<keyword evidence="7" id="KW-1133">Transmembrane helix</keyword>
<keyword evidence="3 5" id="KW-0408">Iron</keyword>
<feature type="transmembrane region" description="Helical" evidence="7">
    <location>
        <begin position="7"/>
        <end position="26"/>
    </location>
</feature>
<protein>
    <submittedName>
        <fullName evidence="9">Alcohol dehydrogenase</fullName>
    </submittedName>
</protein>
<evidence type="ECO:0000259" key="8">
    <source>
        <dbReference type="PROSITE" id="PS51007"/>
    </source>
</evidence>
<dbReference type="GO" id="GO:0020037">
    <property type="term" value="F:heme binding"/>
    <property type="evidence" value="ECO:0007669"/>
    <property type="project" value="InterPro"/>
</dbReference>
<evidence type="ECO:0000256" key="7">
    <source>
        <dbReference type="SAM" id="Phobius"/>
    </source>
</evidence>
<dbReference type="PANTHER" id="PTHR35008">
    <property type="entry name" value="BLL4482 PROTEIN-RELATED"/>
    <property type="match status" value="1"/>
</dbReference>
<dbReference type="PANTHER" id="PTHR35008:SF4">
    <property type="entry name" value="BLL4482 PROTEIN"/>
    <property type="match status" value="1"/>
</dbReference>
<evidence type="ECO:0000256" key="1">
    <source>
        <dbReference type="ARBA" id="ARBA00022617"/>
    </source>
</evidence>
<keyword evidence="7" id="KW-0472">Membrane</keyword>
<feature type="binding site" description="covalent" evidence="4">
    <location>
        <position position="344"/>
    </location>
    <ligand>
        <name>heme c</name>
        <dbReference type="ChEBI" id="CHEBI:61717"/>
        <label>3</label>
    </ligand>
</feature>
<dbReference type="Gene3D" id="1.10.760.10">
    <property type="entry name" value="Cytochrome c-like domain"/>
    <property type="match status" value="3"/>
</dbReference>
<dbReference type="EMBL" id="NEVQ01000003">
    <property type="protein sequence ID" value="OZI64684.1"/>
    <property type="molecule type" value="Genomic_DNA"/>
</dbReference>
<feature type="binding site" description="axial binding residue" evidence="5">
    <location>
        <position position="215"/>
    </location>
    <ligand>
        <name>heme c</name>
        <dbReference type="ChEBI" id="CHEBI:61717"/>
        <label>2</label>
    </ligand>
    <ligandPart>
        <name>Fe</name>
        <dbReference type="ChEBI" id="CHEBI:18248"/>
    </ligandPart>
</feature>
<feature type="compositionally biased region" description="Low complexity" evidence="6">
    <location>
        <begin position="310"/>
        <end position="325"/>
    </location>
</feature>
<dbReference type="RefSeq" id="WP_094837180.1">
    <property type="nucleotide sequence ID" value="NZ_NEVQ01000003.1"/>
</dbReference>
<dbReference type="PIRSF" id="PIRSF000018">
    <property type="entry name" value="Mb_ADH_cyt_c"/>
    <property type="match status" value="1"/>
</dbReference>
<name>A0A261US03_9BORD</name>
<dbReference type="GO" id="GO:0016614">
    <property type="term" value="F:oxidoreductase activity, acting on CH-OH group of donors"/>
    <property type="evidence" value="ECO:0007669"/>
    <property type="project" value="InterPro"/>
</dbReference>
<comment type="caution">
    <text evidence="9">The sequence shown here is derived from an EMBL/GenBank/DDBJ whole genome shotgun (WGS) entry which is preliminary data.</text>
</comment>
<feature type="binding site" description="axial binding residue" evidence="5">
    <location>
        <position position="348"/>
    </location>
    <ligand>
        <name>heme c</name>
        <dbReference type="ChEBI" id="CHEBI:61717"/>
        <label>3</label>
    </ligand>
    <ligandPart>
        <name>Fe</name>
        <dbReference type="ChEBI" id="CHEBI:18248"/>
    </ligandPart>
</feature>
<feature type="binding site" description="axial binding residue" evidence="5">
    <location>
        <position position="69"/>
    </location>
    <ligand>
        <name>heme c</name>
        <dbReference type="ChEBI" id="CHEBI:61717"/>
        <label>1</label>
    </ligand>
    <ligandPart>
        <name>Fe</name>
        <dbReference type="ChEBI" id="CHEBI:18248"/>
    </ligandPart>
</feature>
<proteinExistence type="predicted"/>
<dbReference type="InterPro" id="IPR036909">
    <property type="entry name" value="Cyt_c-like_dom_sf"/>
</dbReference>
<feature type="region of interest" description="Disordered" evidence="6">
    <location>
        <begin position="303"/>
        <end position="331"/>
    </location>
</feature>
<feature type="binding site" description="covalent" evidence="4">
    <location>
        <position position="214"/>
    </location>
    <ligand>
        <name>heme c</name>
        <dbReference type="ChEBI" id="CHEBI:61717"/>
        <label>2</label>
    </ligand>
</feature>
<dbReference type="Pfam" id="PF00034">
    <property type="entry name" value="Cytochrom_C"/>
    <property type="match status" value="2"/>
</dbReference>
<dbReference type="GO" id="GO:0009055">
    <property type="term" value="F:electron transfer activity"/>
    <property type="evidence" value="ECO:0007669"/>
    <property type="project" value="InterPro"/>
</dbReference>
<dbReference type="Proteomes" id="UP000216885">
    <property type="component" value="Unassembled WGS sequence"/>
</dbReference>
<feature type="binding site" description="covalent" evidence="4">
    <location>
        <position position="347"/>
    </location>
    <ligand>
        <name>heme c</name>
        <dbReference type="ChEBI" id="CHEBI:61717"/>
        <label>3</label>
    </ligand>
</feature>
<dbReference type="SUPFAM" id="SSF46626">
    <property type="entry name" value="Cytochrome c"/>
    <property type="match status" value="3"/>
</dbReference>
<dbReference type="PROSITE" id="PS51257">
    <property type="entry name" value="PROKAR_LIPOPROTEIN"/>
    <property type="match status" value="1"/>
</dbReference>
<keyword evidence="1 4" id="KW-0349">Heme</keyword>
<dbReference type="InterPro" id="IPR009056">
    <property type="entry name" value="Cyt_c-like_dom"/>
</dbReference>
<evidence type="ECO:0000256" key="2">
    <source>
        <dbReference type="ARBA" id="ARBA00022723"/>
    </source>
</evidence>
<dbReference type="GO" id="GO:0016020">
    <property type="term" value="C:membrane"/>
    <property type="evidence" value="ECO:0007669"/>
    <property type="project" value="InterPro"/>
</dbReference>
<evidence type="ECO:0000256" key="3">
    <source>
        <dbReference type="ARBA" id="ARBA00023004"/>
    </source>
</evidence>
<dbReference type="InterPro" id="IPR014353">
    <property type="entry name" value="Membr-bd_ADH_cyt_c"/>
</dbReference>
<feature type="binding site" description="covalent" evidence="4">
    <location>
        <position position="65"/>
    </location>
    <ligand>
        <name>heme c</name>
        <dbReference type="ChEBI" id="CHEBI:61717"/>
        <label>1</label>
    </ligand>
</feature>
<accession>A0A261US03</accession>
<feature type="binding site" description="covalent" evidence="4">
    <location>
        <position position="211"/>
    </location>
    <ligand>
        <name>heme c</name>
        <dbReference type="ChEBI" id="CHEBI:61717"/>
        <label>2</label>
    </ligand>
</feature>
<comment type="cofactor">
    <cofactor evidence="4">
        <name>heme c</name>
        <dbReference type="ChEBI" id="CHEBI:61717"/>
    </cofactor>
    <text evidence="4">Binds 3 heme c groups covalently per subunit.</text>
</comment>
<evidence type="ECO:0000313" key="10">
    <source>
        <dbReference type="Proteomes" id="UP000216885"/>
    </source>
</evidence>
<keyword evidence="7" id="KW-0812">Transmembrane</keyword>
<gene>
    <name evidence="9" type="ORF">CAL20_03280</name>
</gene>
<dbReference type="AlphaFoldDB" id="A0A261US03"/>
<dbReference type="GO" id="GO:0005506">
    <property type="term" value="F:iron ion binding"/>
    <property type="evidence" value="ECO:0007669"/>
    <property type="project" value="InterPro"/>
</dbReference>
<feature type="domain" description="Cytochrome c" evidence="8">
    <location>
        <begin position="44"/>
        <end position="154"/>
    </location>
</feature>
<keyword evidence="10" id="KW-1185">Reference proteome</keyword>
<keyword evidence="2 5" id="KW-0479">Metal-binding</keyword>
<dbReference type="InterPro" id="IPR051459">
    <property type="entry name" value="Cytochrome_c-type_DH"/>
</dbReference>
<evidence type="ECO:0000256" key="6">
    <source>
        <dbReference type="SAM" id="MobiDB-lite"/>
    </source>
</evidence>
<feature type="binding site" description="covalent" evidence="4">
    <location>
        <position position="68"/>
    </location>
    <ligand>
        <name>heme c</name>
        <dbReference type="ChEBI" id="CHEBI:61717"/>
        <label>1</label>
    </ligand>
</feature>
<feature type="domain" description="Cytochrome c" evidence="8">
    <location>
        <begin position="196"/>
        <end position="306"/>
    </location>
</feature>
<organism evidence="9 10">
    <name type="scientific">Bordetella genomosp. 4</name>
    <dbReference type="NCBI Taxonomy" id="463044"/>
    <lineage>
        <taxon>Bacteria</taxon>
        <taxon>Pseudomonadati</taxon>
        <taxon>Pseudomonadota</taxon>
        <taxon>Betaproteobacteria</taxon>
        <taxon>Burkholderiales</taxon>
        <taxon>Alcaligenaceae</taxon>
        <taxon>Bordetella</taxon>
    </lineage>
</organism>
<evidence type="ECO:0000313" key="9">
    <source>
        <dbReference type="EMBL" id="OZI64684.1"/>
    </source>
</evidence>
<feature type="domain" description="Cytochrome c" evidence="8">
    <location>
        <begin position="331"/>
        <end position="421"/>
    </location>
</feature>
<reference evidence="9 10" key="1">
    <citation type="submission" date="2017-05" db="EMBL/GenBank/DDBJ databases">
        <title>Complete and WGS of Bordetella genogroups.</title>
        <authorList>
            <person name="Spilker T."/>
            <person name="LiPuma J."/>
        </authorList>
    </citation>
    <scope>NUCLEOTIDE SEQUENCE [LARGE SCALE GENOMIC DNA]</scope>
    <source>
        <strain evidence="9 10">AU9919</strain>
    </source>
</reference>